<dbReference type="InterPro" id="IPR008278">
    <property type="entry name" value="4-PPantetheinyl_Trfase_dom"/>
</dbReference>
<evidence type="ECO:0000256" key="1">
    <source>
        <dbReference type="ARBA" id="ARBA00010990"/>
    </source>
</evidence>
<feature type="domain" description="4'-phosphopantetheinyl transferase" evidence="3">
    <location>
        <begin position="141"/>
        <end position="220"/>
    </location>
</feature>
<evidence type="ECO:0000259" key="4">
    <source>
        <dbReference type="Pfam" id="PF22624"/>
    </source>
</evidence>
<organism evidence="5 6">
    <name type="scientific">Nitrospira moscoviensis</name>
    <dbReference type="NCBI Taxonomy" id="42253"/>
    <lineage>
        <taxon>Bacteria</taxon>
        <taxon>Pseudomonadati</taxon>
        <taxon>Nitrospirota</taxon>
        <taxon>Nitrospiria</taxon>
        <taxon>Nitrospirales</taxon>
        <taxon>Nitrospiraceae</taxon>
        <taxon>Nitrospira</taxon>
    </lineage>
</organism>
<sequence>MGHPSSSAGSLEFVRLTLADVEDRSPRFRLSEGVIQVHAFMLDTTPDVRQRCGQWLSQAEHERAQRFRFEEDRGRYMVAHGYLRHLLGAYCGKAPASLEFRERTGGKPILVGEGQGAQSIGFSLTHSHGRALVAAAVGFDVGVDLERMRHNVDYAALARRFFSPAECRIIMAAEPDGQRREFFRHWVGKESILKARGTGLRVPLHECELRFTDGQTALVQSGCMPAGAADVFTARFLPLAGDWVGAVAAEGTEWRWASSSPT</sequence>
<protein>
    <submittedName>
        <fullName evidence="5">Putative 4'-phosphopantetheinyl transferase HetI</fullName>
        <ecNumber evidence="5">2.7.8.-</ecNumber>
    </submittedName>
</protein>
<comment type="similarity">
    <text evidence="1">Belongs to the P-Pant transferase superfamily. Gsp/Sfp/HetI/AcpT family.</text>
</comment>
<dbReference type="KEGG" id="nmv:NITMOv2_2460"/>
<proteinExistence type="inferred from homology"/>
<keyword evidence="2 5" id="KW-0808">Transferase</keyword>
<dbReference type="Proteomes" id="UP000069205">
    <property type="component" value="Chromosome"/>
</dbReference>
<dbReference type="PANTHER" id="PTHR12215">
    <property type="entry name" value="PHOSPHOPANTETHEINE TRANSFERASE"/>
    <property type="match status" value="1"/>
</dbReference>
<evidence type="ECO:0000313" key="5">
    <source>
        <dbReference type="EMBL" id="ALA58873.1"/>
    </source>
</evidence>
<dbReference type="OrthoDB" id="9808281at2"/>
<dbReference type="SUPFAM" id="SSF56214">
    <property type="entry name" value="4'-phosphopantetheinyl transferase"/>
    <property type="match status" value="2"/>
</dbReference>
<dbReference type="PANTHER" id="PTHR12215:SF10">
    <property type="entry name" value="L-AMINOADIPATE-SEMIALDEHYDE DEHYDROGENASE-PHOSPHOPANTETHEINYL TRANSFERASE"/>
    <property type="match status" value="1"/>
</dbReference>
<dbReference type="InterPro" id="IPR055066">
    <property type="entry name" value="AASDHPPT_N"/>
</dbReference>
<reference evidence="5 6" key="1">
    <citation type="journal article" date="2015" name="Proc. Natl. Acad. Sci. U.S.A.">
        <title>Expanded metabolic versatility of ubiquitous nitrite-oxidizing bacteria from the genus Nitrospira.</title>
        <authorList>
            <person name="Koch H."/>
            <person name="Lucker S."/>
            <person name="Albertsen M."/>
            <person name="Kitzinger K."/>
            <person name="Herbold C."/>
            <person name="Spieck E."/>
            <person name="Nielsen P.H."/>
            <person name="Wagner M."/>
            <person name="Daims H."/>
        </authorList>
    </citation>
    <scope>NUCLEOTIDE SEQUENCE [LARGE SCALE GENOMIC DNA]</scope>
    <source>
        <strain evidence="5 6">NSP M-1</strain>
    </source>
</reference>
<dbReference type="PATRIC" id="fig|42253.5.peg.2426"/>
<dbReference type="Pfam" id="PF22624">
    <property type="entry name" value="AASDHPPT_N"/>
    <property type="match status" value="1"/>
</dbReference>
<dbReference type="Gene3D" id="3.90.470.20">
    <property type="entry name" value="4'-phosphopantetheinyl transferase domain"/>
    <property type="match status" value="1"/>
</dbReference>
<dbReference type="GO" id="GO:0008897">
    <property type="term" value="F:holo-[acyl-carrier-protein] synthase activity"/>
    <property type="evidence" value="ECO:0007669"/>
    <property type="project" value="InterPro"/>
</dbReference>
<dbReference type="GO" id="GO:0000287">
    <property type="term" value="F:magnesium ion binding"/>
    <property type="evidence" value="ECO:0007669"/>
    <property type="project" value="InterPro"/>
</dbReference>
<accession>A0A0K2GD50</accession>
<dbReference type="STRING" id="42253.NITMOv2_2460"/>
<dbReference type="Pfam" id="PF01648">
    <property type="entry name" value="ACPS"/>
    <property type="match status" value="1"/>
</dbReference>
<dbReference type="RefSeq" id="WP_053379972.1">
    <property type="nucleotide sequence ID" value="NZ_CP011801.1"/>
</dbReference>
<gene>
    <name evidence="5" type="ORF">NITMOv2_2460</name>
</gene>
<dbReference type="InterPro" id="IPR050559">
    <property type="entry name" value="P-Pant_transferase_sf"/>
</dbReference>
<keyword evidence="6" id="KW-1185">Reference proteome</keyword>
<dbReference type="EC" id="2.7.8.-" evidence="5"/>
<evidence type="ECO:0000313" key="6">
    <source>
        <dbReference type="Proteomes" id="UP000069205"/>
    </source>
</evidence>
<evidence type="ECO:0000256" key="2">
    <source>
        <dbReference type="ARBA" id="ARBA00022679"/>
    </source>
</evidence>
<dbReference type="GO" id="GO:0019878">
    <property type="term" value="P:lysine biosynthetic process via aminoadipic acid"/>
    <property type="evidence" value="ECO:0007669"/>
    <property type="project" value="TreeGrafter"/>
</dbReference>
<feature type="domain" description="4'-phosphopantetheinyl transferase N-terminal" evidence="4">
    <location>
        <begin position="54"/>
        <end position="135"/>
    </location>
</feature>
<dbReference type="GO" id="GO:0005829">
    <property type="term" value="C:cytosol"/>
    <property type="evidence" value="ECO:0007669"/>
    <property type="project" value="TreeGrafter"/>
</dbReference>
<dbReference type="EMBL" id="CP011801">
    <property type="protein sequence ID" value="ALA58873.1"/>
    <property type="molecule type" value="Genomic_DNA"/>
</dbReference>
<dbReference type="InterPro" id="IPR037143">
    <property type="entry name" value="4-PPantetheinyl_Trfase_dom_sf"/>
</dbReference>
<evidence type="ECO:0000259" key="3">
    <source>
        <dbReference type="Pfam" id="PF01648"/>
    </source>
</evidence>
<name>A0A0K2GD50_NITMO</name>
<dbReference type="AlphaFoldDB" id="A0A0K2GD50"/>